<evidence type="ECO:0000256" key="1">
    <source>
        <dbReference type="ARBA" id="ARBA00004571"/>
    </source>
</evidence>
<keyword evidence="4 7" id="KW-0812">Transmembrane</keyword>
<organism evidence="10 11">
    <name type="scientific">Arcticibacter tournemirensis</name>
    <dbReference type="NCBI Taxonomy" id="699437"/>
    <lineage>
        <taxon>Bacteria</taxon>
        <taxon>Pseudomonadati</taxon>
        <taxon>Bacteroidota</taxon>
        <taxon>Sphingobacteriia</taxon>
        <taxon>Sphingobacteriales</taxon>
        <taxon>Sphingobacteriaceae</taxon>
        <taxon>Arcticibacter</taxon>
    </lineage>
</organism>
<gene>
    <name evidence="10" type="ORF">EKH83_04385</name>
</gene>
<comment type="caution">
    <text evidence="10">The sequence shown here is derived from an EMBL/GenBank/DDBJ whole genome shotgun (WGS) entry which is preliminary data.</text>
</comment>
<keyword evidence="5 7" id="KW-0472">Membrane</keyword>
<name>A0A4Q0MEQ5_9SPHI</name>
<evidence type="ECO:0000256" key="6">
    <source>
        <dbReference type="ARBA" id="ARBA00023237"/>
    </source>
</evidence>
<dbReference type="RefSeq" id="WP_128768175.1">
    <property type="nucleotide sequence ID" value="NZ_RXOC01000002.1"/>
</dbReference>
<proteinExistence type="inferred from homology"/>
<dbReference type="EMBL" id="RXOC01000002">
    <property type="protein sequence ID" value="RXF71928.1"/>
    <property type="molecule type" value="Genomic_DNA"/>
</dbReference>
<evidence type="ECO:0000256" key="3">
    <source>
        <dbReference type="ARBA" id="ARBA00022452"/>
    </source>
</evidence>
<dbReference type="Gene3D" id="2.60.40.1120">
    <property type="entry name" value="Carboxypeptidase-like, regulatory domain"/>
    <property type="match status" value="1"/>
</dbReference>
<keyword evidence="10" id="KW-0675">Receptor</keyword>
<evidence type="ECO:0000256" key="5">
    <source>
        <dbReference type="ARBA" id="ARBA00023136"/>
    </source>
</evidence>
<evidence type="ECO:0000313" key="10">
    <source>
        <dbReference type="EMBL" id="RXF71928.1"/>
    </source>
</evidence>
<evidence type="ECO:0000259" key="9">
    <source>
        <dbReference type="Pfam" id="PF07715"/>
    </source>
</evidence>
<feature type="chain" id="PRO_5020872441" evidence="8">
    <location>
        <begin position="24"/>
        <end position="929"/>
    </location>
</feature>
<dbReference type="Pfam" id="PF13715">
    <property type="entry name" value="CarbopepD_reg_2"/>
    <property type="match status" value="1"/>
</dbReference>
<protein>
    <submittedName>
        <fullName evidence="10">TonB-dependent receptor</fullName>
    </submittedName>
</protein>
<dbReference type="InterPro" id="IPR037066">
    <property type="entry name" value="Plug_dom_sf"/>
</dbReference>
<dbReference type="Gene3D" id="2.40.170.20">
    <property type="entry name" value="TonB-dependent receptor, beta-barrel domain"/>
    <property type="match status" value="1"/>
</dbReference>
<evidence type="ECO:0000256" key="4">
    <source>
        <dbReference type="ARBA" id="ARBA00022692"/>
    </source>
</evidence>
<feature type="domain" description="TonB-dependent receptor plug" evidence="9">
    <location>
        <begin position="284"/>
        <end position="362"/>
    </location>
</feature>
<dbReference type="InterPro" id="IPR008969">
    <property type="entry name" value="CarboxyPept-like_regulatory"/>
</dbReference>
<dbReference type="Proteomes" id="UP000290848">
    <property type="component" value="Unassembled WGS sequence"/>
</dbReference>
<comment type="similarity">
    <text evidence="7">Belongs to the TonB-dependent receptor family.</text>
</comment>
<feature type="signal peptide" evidence="8">
    <location>
        <begin position="1"/>
        <end position="23"/>
    </location>
</feature>
<accession>A0A4Q0MEQ5</accession>
<comment type="subcellular location">
    <subcellularLocation>
        <location evidence="1 7">Cell outer membrane</location>
        <topology evidence="1 7">Multi-pass membrane protein</topology>
    </subcellularLocation>
</comment>
<evidence type="ECO:0000256" key="8">
    <source>
        <dbReference type="SAM" id="SignalP"/>
    </source>
</evidence>
<dbReference type="InterPro" id="IPR039426">
    <property type="entry name" value="TonB-dep_rcpt-like"/>
</dbReference>
<sequence length="929" mass="104866">MRKFYLCTLAILLSILLYLPSSAQENEKLFSGSYRNLTLTEFIKKISAGSDYKFYYDPARGDSLTINIDASGLTLDRLLRSAFNNTKYYYTIDRENLNVFITYGQKIITGLPSELLAINTSIPKKAPDDISPVEDFHTNEKVIPSASLENKLYEVGPRSEQFSAGNATLAGYIKDIKTGEPIIGASVFIENPRTGITTNQFGYYSITIPKGRHLLNITGVGIKSTKRRIALYGNGNMNIEVQNEILSLKEVVISSEKAANVRNVQMGVEKLTIEKIKQVPVVFGEADVLRVVLTLPGVKSVGEASTGFNVRGGATDQNLILFNDATIYNPSHFFGFFSAFNSEVVKDVELFKSSIPANYGGRLSSVLAVNSREGNKKKFTGSAGIGLLTSRFNIEGPLLKDRTSFILGGRTTYSDWMLKALPGNADYKNTKASFSDVDLHISHQINENNNLYFTGYYSNDNSDLSTDTTYQYNNRNISLKWKHIFNNKLFGVFTGGYDGYRYKNYSSTLSIQAYQMKFDINQAFLKTDFNYYLNSKHTLNIGSSAIYYWLNPGSFTPDGEESLIVPQIMESEKGIESAIYINDRYEVNSALSLNLGIRYSMYNSLGAKTVNRYAAGVPIDETNVIETINYKKGDIIKTYGGPEYRLSARYALTSDFSVKAAYNTMRQYIHMLSNTTAIAPTDIWKLSDLNIKPQYGDQVSLGFYKNFKSNTIETSVEVYYKRLKDYLDYKSGATIVLNPTIERDVINTQGKAYGVELMLKKQTGKFNGWVSYTYSRIMLKMDDPTTGELINRGEYYPGNYDKPHDVTVVGNFRFTHRYSFSLNTTYSTGRPITLPIGKYWYGDAPRLLYSDRNEYRIPDYFRTDIGFNIEGNHKVKQATHNYFTIGVYNITGRKNAYSTYYTSENGTINGYKLSIFGSPIPYINYNIRF</sequence>
<dbReference type="Gene3D" id="2.170.130.10">
    <property type="entry name" value="TonB-dependent receptor, plug domain"/>
    <property type="match status" value="1"/>
</dbReference>
<dbReference type="Pfam" id="PF07715">
    <property type="entry name" value="Plug"/>
    <property type="match status" value="1"/>
</dbReference>
<evidence type="ECO:0000256" key="7">
    <source>
        <dbReference type="PROSITE-ProRule" id="PRU01360"/>
    </source>
</evidence>
<dbReference type="PROSITE" id="PS52016">
    <property type="entry name" value="TONB_DEPENDENT_REC_3"/>
    <property type="match status" value="1"/>
</dbReference>
<keyword evidence="8" id="KW-0732">Signal</keyword>
<keyword evidence="6 7" id="KW-0998">Cell outer membrane</keyword>
<reference evidence="10 11" key="1">
    <citation type="submission" date="2018-12" db="EMBL/GenBank/DDBJ databases">
        <title>The Draft Genome Sequence of the Soil Bacterium Pedobacter tournemirensis R1.</title>
        <authorList>
            <person name="He J."/>
        </authorList>
    </citation>
    <scope>NUCLEOTIDE SEQUENCE [LARGE SCALE GENOMIC DNA]</scope>
    <source>
        <strain evidence="10 11">R1</strain>
    </source>
</reference>
<evidence type="ECO:0000313" key="11">
    <source>
        <dbReference type="Proteomes" id="UP000290848"/>
    </source>
</evidence>
<evidence type="ECO:0000256" key="2">
    <source>
        <dbReference type="ARBA" id="ARBA00022448"/>
    </source>
</evidence>
<dbReference type="AlphaFoldDB" id="A0A4Q0MEQ5"/>
<dbReference type="SUPFAM" id="SSF49464">
    <property type="entry name" value="Carboxypeptidase regulatory domain-like"/>
    <property type="match status" value="1"/>
</dbReference>
<dbReference type="SUPFAM" id="SSF56935">
    <property type="entry name" value="Porins"/>
    <property type="match status" value="1"/>
</dbReference>
<keyword evidence="2 7" id="KW-0813">Transport</keyword>
<keyword evidence="3 7" id="KW-1134">Transmembrane beta strand</keyword>
<dbReference type="InterPro" id="IPR036942">
    <property type="entry name" value="Beta-barrel_TonB_sf"/>
</dbReference>
<dbReference type="GO" id="GO:0009279">
    <property type="term" value="C:cell outer membrane"/>
    <property type="evidence" value="ECO:0007669"/>
    <property type="project" value="UniProtKB-SubCell"/>
</dbReference>
<dbReference type="InterPro" id="IPR012910">
    <property type="entry name" value="Plug_dom"/>
</dbReference>